<accession>A0A0V1H8S4</accession>
<sequence>MEILSSQLCLQRDLLIFYDVGFREFSTIENFQSLKELYLFYLTFPYRLLKEIIQSSPLDGMVEVMCSRIIIRQKNDDEYKSETKRILIRLNEYLEKICNSDNCHWKPFTRLSSYCIFMIELGSFGKRRDLLLYGKIGENCCRDKWYLNLQAHQEKSISLKIALICGNQFFASNKCDQQIMSNRNVHLSTAMAVSTVNYMQYDSSPDVWNFDDQEKELSDVQLMALQLANLNCIVQKNMRILQSAHHSTQI</sequence>
<proteinExistence type="predicted"/>
<evidence type="ECO:0000313" key="2">
    <source>
        <dbReference type="Proteomes" id="UP000055024"/>
    </source>
</evidence>
<gene>
    <name evidence="1" type="ORF">T11_8063</name>
</gene>
<evidence type="ECO:0000313" key="1">
    <source>
        <dbReference type="EMBL" id="KRZ06923.1"/>
    </source>
</evidence>
<dbReference type="OrthoDB" id="5920459at2759"/>
<dbReference type="EMBL" id="JYDP01000110">
    <property type="protein sequence ID" value="KRZ06923.1"/>
    <property type="molecule type" value="Genomic_DNA"/>
</dbReference>
<protein>
    <submittedName>
        <fullName evidence="1">Uncharacterized protein</fullName>
    </submittedName>
</protein>
<name>A0A0V1H8S4_9BILA</name>
<comment type="caution">
    <text evidence="1">The sequence shown here is derived from an EMBL/GenBank/DDBJ whole genome shotgun (WGS) entry which is preliminary data.</text>
</comment>
<dbReference type="Proteomes" id="UP000055024">
    <property type="component" value="Unassembled WGS sequence"/>
</dbReference>
<reference evidence="1 2" key="1">
    <citation type="submission" date="2015-01" db="EMBL/GenBank/DDBJ databases">
        <title>Evolution of Trichinella species and genotypes.</title>
        <authorList>
            <person name="Korhonen P.K."/>
            <person name="Edoardo P."/>
            <person name="Giuseppe L.R."/>
            <person name="Gasser R.B."/>
        </authorList>
    </citation>
    <scope>NUCLEOTIDE SEQUENCE [LARGE SCALE GENOMIC DNA]</scope>
    <source>
        <strain evidence="1">ISS1029</strain>
    </source>
</reference>
<organism evidence="1 2">
    <name type="scientific">Trichinella zimbabwensis</name>
    <dbReference type="NCBI Taxonomy" id="268475"/>
    <lineage>
        <taxon>Eukaryota</taxon>
        <taxon>Metazoa</taxon>
        <taxon>Ecdysozoa</taxon>
        <taxon>Nematoda</taxon>
        <taxon>Enoplea</taxon>
        <taxon>Dorylaimia</taxon>
        <taxon>Trichinellida</taxon>
        <taxon>Trichinellidae</taxon>
        <taxon>Trichinella</taxon>
    </lineage>
</organism>
<keyword evidence="2" id="KW-1185">Reference proteome</keyword>
<dbReference type="AlphaFoldDB" id="A0A0V1H8S4"/>